<proteinExistence type="predicted"/>
<evidence type="ECO:0000256" key="1">
    <source>
        <dbReference type="SAM" id="SignalP"/>
    </source>
</evidence>
<protein>
    <recommendedName>
        <fullName evidence="4">PLAT domain-containing protein</fullName>
    </recommendedName>
</protein>
<keyword evidence="1" id="KW-0732">Signal</keyword>
<feature type="signal peptide" evidence="1">
    <location>
        <begin position="1"/>
        <end position="32"/>
    </location>
</feature>
<keyword evidence="3" id="KW-1185">Reference proteome</keyword>
<evidence type="ECO:0008006" key="4">
    <source>
        <dbReference type="Google" id="ProtNLM"/>
    </source>
</evidence>
<gene>
    <name evidence="2" type="ORF">Pflav_059440</name>
</gene>
<dbReference type="RefSeq" id="WP_345072385.1">
    <property type="nucleotide sequence ID" value="NZ_BAABAP010000010.1"/>
</dbReference>
<dbReference type="EMBL" id="AP022870">
    <property type="protein sequence ID" value="BCB79534.1"/>
    <property type="molecule type" value="Genomic_DNA"/>
</dbReference>
<feature type="chain" id="PRO_5026289088" description="PLAT domain-containing protein" evidence="1">
    <location>
        <begin position="33"/>
        <end position="157"/>
    </location>
</feature>
<evidence type="ECO:0000313" key="2">
    <source>
        <dbReference type="EMBL" id="BCB79534.1"/>
    </source>
</evidence>
<accession>A0A6F8Y0A9</accession>
<name>A0A6F8Y0A9_9ACTN</name>
<dbReference type="AlphaFoldDB" id="A0A6F8Y0A9"/>
<organism evidence="2 3">
    <name type="scientific">Phytohabitans flavus</name>
    <dbReference type="NCBI Taxonomy" id="1076124"/>
    <lineage>
        <taxon>Bacteria</taxon>
        <taxon>Bacillati</taxon>
        <taxon>Actinomycetota</taxon>
        <taxon>Actinomycetes</taxon>
        <taxon>Micromonosporales</taxon>
        <taxon>Micromonosporaceae</taxon>
    </lineage>
</organism>
<dbReference type="KEGG" id="pfla:Pflav_059440"/>
<evidence type="ECO:0000313" key="3">
    <source>
        <dbReference type="Proteomes" id="UP000502508"/>
    </source>
</evidence>
<sequence>MKIRNIRRSLAIFGVAVATAVAVIAAPTAAQAHGSKHRGFELPGLLTLSPKSGALTTAPVATFSTTKACPSNYRASGVVALQQDGEPKFLSGNFVPTTAKPSGTLDDALIFTVLTNDITTGWYEIDVLCYNDAFEWVRGNVNAIKIDVEAGTWRVLV</sequence>
<reference evidence="2 3" key="1">
    <citation type="submission" date="2020-03" db="EMBL/GenBank/DDBJ databases">
        <title>Whole genome shotgun sequence of Phytohabitans flavus NBRC 107702.</title>
        <authorList>
            <person name="Komaki H."/>
            <person name="Tamura T."/>
        </authorList>
    </citation>
    <scope>NUCLEOTIDE SEQUENCE [LARGE SCALE GENOMIC DNA]</scope>
    <source>
        <strain evidence="2 3">NBRC 107702</strain>
    </source>
</reference>
<reference evidence="2 3" key="2">
    <citation type="submission" date="2020-03" db="EMBL/GenBank/DDBJ databases">
        <authorList>
            <person name="Ichikawa N."/>
            <person name="Kimura A."/>
            <person name="Kitahashi Y."/>
            <person name="Uohara A."/>
        </authorList>
    </citation>
    <scope>NUCLEOTIDE SEQUENCE [LARGE SCALE GENOMIC DNA]</scope>
    <source>
        <strain evidence="2 3">NBRC 107702</strain>
    </source>
</reference>
<dbReference type="Proteomes" id="UP000502508">
    <property type="component" value="Chromosome"/>
</dbReference>